<dbReference type="EMBL" id="KV427666">
    <property type="protein sequence ID" value="KZT01343.1"/>
    <property type="molecule type" value="Genomic_DNA"/>
</dbReference>
<accession>A0A165BN52</accession>
<dbReference type="Proteomes" id="UP000076871">
    <property type="component" value="Unassembled WGS sequence"/>
</dbReference>
<evidence type="ECO:0000256" key="1">
    <source>
        <dbReference type="SAM" id="MobiDB-lite"/>
    </source>
</evidence>
<dbReference type="RefSeq" id="XP_040759083.1">
    <property type="nucleotide sequence ID" value="XM_040905101.1"/>
</dbReference>
<dbReference type="OrthoDB" id="9936937at2759"/>
<dbReference type="GeneID" id="63822131"/>
<feature type="domain" description="Peroxisomal membrane protein PEX14-like KPWE" evidence="2">
    <location>
        <begin position="120"/>
        <end position="169"/>
    </location>
</feature>
<dbReference type="InParanoid" id="A0A165BN52"/>
<dbReference type="PANTHER" id="PTHR36855:SF1">
    <property type="entry name" value="PEROXISOME MEMBRANE ANCHOR PROTEIN PEX14P N-TERMINAL DOMAIN-CONTAINING PROTEIN"/>
    <property type="match status" value="1"/>
</dbReference>
<dbReference type="STRING" id="1314785.A0A165BN52"/>
<evidence type="ECO:0000259" key="2">
    <source>
        <dbReference type="Pfam" id="PF17733"/>
    </source>
</evidence>
<dbReference type="InterPro" id="IPR040554">
    <property type="entry name" value="KPWE_PEX14_dom"/>
</dbReference>
<sequence length="169" mass="18811">MDAHTIPAESEHVLSAADRDAAVKASVDAFFTYPFAEDAGFQEGLKHIIADGVFEANPDEVKTDILRRSKVFYFNRVTGSFTTVDDVLQREQELASSMQTPSAQHLQPSAPKTTEDANEPRTLTFAELKLLIEQGKTDQIPNNRLIPDKLNEAQPSHSTTNARKKPWET</sequence>
<evidence type="ECO:0000259" key="3">
    <source>
        <dbReference type="Pfam" id="PF25871"/>
    </source>
</evidence>
<proteinExistence type="predicted"/>
<evidence type="ECO:0000313" key="4">
    <source>
        <dbReference type="EMBL" id="KZT01343.1"/>
    </source>
</evidence>
<name>A0A165BN52_9APHY</name>
<dbReference type="AlphaFoldDB" id="A0A165BN52"/>
<protein>
    <submittedName>
        <fullName evidence="4">Uncharacterized protein</fullName>
    </submittedName>
</protein>
<dbReference type="InterPro" id="IPR058841">
    <property type="entry name" value="HTH_76"/>
</dbReference>
<dbReference type="Pfam" id="PF17733">
    <property type="entry name" value="KPWE_dom"/>
    <property type="match status" value="1"/>
</dbReference>
<dbReference type="PANTHER" id="PTHR36855">
    <property type="entry name" value="CHROMOSOME 10, WHOLE GENOME SHOTGUN SEQUENCE"/>
    <property type="match status" value="1"/>
</dbReference>
<dbReference type="Pfam" id="PF25871">
    <property type="entry name" value="HTH_76"/>
    <property type="match status" value="1"/>
</dbReference>
<feature type="domain" description="PEX14-like helix-turn-helix" evidence="3">
    <location>
        <begin position="27"/>
        <end position="85"/>
    </location>
</feature>
<evidence type="ECO:0000313" key="5">
    <source>
        <dbReference type="Proteomes" id="UP000076871"/>
    </source>
</evidence>
<reference evidence="4 5" key="1">
    <citation type="journal article" date="2016" name="Mol. Biol. Evol.">
        <title>Comparative Genomics of Early-Diverging Mushroom-Forming Fungi Provides Insights into the Origins of Lignocellulose Decay Capabilities.</title>
        <authorList>
            <person name="Nagy L.G."/>
            <person name="Riley R."/>
            <person name="Tritt A."/>
            <person name="Adam C."/>
            <person name="Daum C."/>
            <person name="Floudas D."/>
            <person name="Sun H."/>
            <person name="Yadav J.S."/>
            <person name="Pangilinan J."/>
            <person name="Larsson K.H."/>
            <person name="Matsuura K."/>
            <person name="Barry K."/>
            <person name="Labutti K."/>
            <person name="Kuo R."/>
            <person name="Ohm R.A."/>
            <person name="Bhattacharya S.S."/>
            <person name="Shirouzu T."/>
            <person name="Yoshinaga Y."/>
            <person name="Martin F.M."/>
            <person name="Grigoriev I.V."/>
            <person name="Hibbett D.S."/>
        </authorList>
    </citation>
    <scope>NUCLEOTIDE SEQUENCE [LARGE SCALE GENOMIC DNA]</scope>
    <source>
        <strain evidence="4 5">93-53</strain>
    </source>
</reference>
<organism evidence="4 5">
    <name type="scientific">Laetiporus sulphureus 93-53</name>
    <dbReference type="NCBI Taxonomy" id="1314785"/>
    <lineage>
        <taxon>Eukaryota</taxon>
        <taxon>Fungi</taxon>
        <taxon>Dikarya</taxon>
        <taxon>Basidiomycota</taxon>
        <taxon>Agaricomycotina</taxon>
        <taxon>Agaricomycetes</taxon>
        <taxon>Polyporales</taxon>
        <taxon>Laetiporus</taxon>
    </lineage>
</organism>
<feature type="compositionally biased region" description="Polar residues" evidence="1">
    <location>
        <begin position="94"/>
        <end position="112"/>
    </location>
</feature>
<feature type="region of interest" description="Disordered" evidence="1">
    <location>
        <begin position="137"/>
        <end position="169"/>
    </location>
</feature>
<gene>
    <name evidence="4" type="ORF">LAESUDRAFT_664186</name>
</gene>
<feature type="region of interest" description="Disordered" evidence="1">
    <location>
        <begin position="93"/>
        <end position="119"/>
    </location>
</feature>
<keyword evidence="5" id="KW-1185">Reference proteome</keyword>